<evidence type="ECO:0000259" key="2">
    <source>
        <dbReference type="PROSITE" id="PS50994"/>
    </source>
</evidence>
<gene>
    <name evidence="3" type="ORF">MO867_13445</name>
</gene>
<evidence type="ECO:0000256" key="1">
    <source>
        <dbReference type="SAM" id="MobiDB-lite"/>
    </source>
</evidence>
<reference evidence="3" key="1">
    <citation type="journal article" date="2022" name="Arch. Microbiol.">
        <title>Microbulbifer okhotskensis sp. nov., isolated from a deep bottom sediment of the Okhotsk Sea.</title>
        <authorList>
            <person name="Romanenko L."/>
            <person name="Kurilenko V."/>
            <person name="Otstavnykh N."/>
            <person name="Velansky P."/>
            <person name="Isaeva M."/>
            <person name="Mikhailov V."/>
        </authorList>
    </citation>
    <scope>NUCLEOTIDE SEQUENCE</scope>
    <source>
        <strain evidence="3">OS29</strain>
    </source>
</reference>
<evidence type="ECO:0000313" key="4">
    <source>
        <dbReference type="Proteomes" id="UP001139028"/>
    </source>
</evidence>
<dbReference type="SUPFAM" id="SSF53098">
    <property type="entry name" value="Ribonuclease H-like"/>
    <property type="match status" value="1"/>
</dbReference>
<dbReference type="Gene3D" id="3.30.420.10">
    <property type="entry name" value="Ribonuclease H-like superfamily/Ribonuclease H"/>
    <property type="match status" value="1"/>
</dbReference>
<comment type="caution">
    <text evidence="3">The sequence shown here is derived from an EMBL/GenBank/DDBJ whole genome shotgun (WGS) entry which is preliminary data.</text>
</comment>
<dbReference type="PANTHER" id="PTHR35004:SF7">
    <property type="entry name" value="INTEGRASE PROTEIN"/>
    <property type="match status" value="1"/>
</dbReference>
<dbReference type="Proteomes" id="UP001139028">
    <property type="component" value="Unassembled WGS sequence"/>
</dbReference>
<dbReference type="PROSITE" id="PS50994">
    <property type="entry name" value="INTEGRASE"/>
    <property type="match status" value="1"/>
</dbReference>
<dbReference type="AlphaFoldDB" id="A0A9X2J596"/>
<protein>
    <submittedName>
        <fullName evidence="3">DDE-type integrase/transposase/recombinase</fullName>
    </submittedName>
</protein>
<dbReference type="InterPro" id="IPR012337">
    <property type="entry name" value="RNaseH-like_sf"/>
</dbReference>
<evidence type="ECO:0000313" key="3">
    <source>
        <dbReference type="EMBL" id="MCO1335337.1"/>
    </source>
</evidence>
<dbReference type="RefSeq" id="WP_252469263.1">
    <property type="nucleotide sequence ID" value="NZ_JALBWM010000059.1"/>
</dbReference>
<feature type="region of interest" description="Disordered" evidence="1">
    <location>
        <begin position="472"/>
        <end position="504"/>
    </location>
</feature>
<organism evidence="3 4">
    <name type="scientific">Microbulbifer okhotskensis</name>
    <dbReference type="NCBI Taxonomy" id="2926617"/>
    <lineage>
        <taxon>Bacteria</taxon>
        <taxon>Pseudomonadati</taxon>
        <taxon>Pseudomonadota</taxon>
        <taxon>Gammaproteobacteria</taxon>
        <taxon>Cellvibrionales</taxon>
        <taxon>Microbulbiferaceae</taxon>
        <taxon>Microbulbifer</taxon>
    </lineage>
</organism>
<dbReference type="InterPro" id="IPR001584">
    <property type="entry name" value="Integrase_cat-core"/>
</dbReference>
<sequence length="589" mass="66125">MNPALLERLQAVAADAQAAGHGKKGPVYVAAAAEMGVSVATLQRQLKQVVVAPARKRRADAGASALTLEEARKISAYLMESRRKLGKRLSSIEDAVEVLRSNGLIAAGRTDEETGEFIPLCAASIGRALRRYALHPDQLSRPTPKTHLRSEHPNHVWQIDPSLCVLFYLPSKAGQCLQVMDETKFYKNKPANIRRIEKERVWRYVITDHTSGVIYVHYVLGAESGKNLVEAFIAATQKRGGDDPFHGIPRMVMVDPGSANTGAVFRNLCRALGVQLQVNLPGQPWAKGQVEKGNDIVERSFESRLRFMTQPPTSLEEINSAGWQWMRWFNGQKKHSRTGQPRYAVWLRITAQQLVVAPDAQVMRELAIHAAESHKVSPQLTISYQGKTYSVRDIPDVLVGENISVTRNPWRIDAVQVLYTNEDGREVMQVLEPEARDQFGFLQSGAMLGEEYKAQPETRADKERKAIERRVMETETDQAAAEKRKAQSAPFGGRIDPMKPITDTPLPDYIPKRGTDLDLDSPLPQVEAVRLNTVQAAKRLRSRMGDRWQPEHFQWLQERYPEGLAEDELDKISELLTRRQETSLKLVGL</sequence>
<accession>A0A9X2J596</accession>
<name>A0A9X2J596_9GAMM</name>
<dbReference type="GO" id="GO:0015074">
    <property type="term" value="P:DNA integration"/>
    <property type="evidence" value="ECO:0007669"/>
    <property type="project" value="InterPro"/>
</dbReference>
<dbReference type="InterPro" id="IPR036397">
    <property type="entry name" value="RNaseH_sf"/>
</dbReference>
<feature type="domain" description="Integrase catalytic" evidence="2">
    <location>
        <begin position="149"/>
        <end position="350"/>
    </location>
</feature>
<dbReference type="PANTHER" id="PTHR35004">
    <property type="entry name" value="TRANSPOSASE RV3428C-RELATED"/>
    <property type="match status" value="1"/>
</dbReference>
<keyword evidence="4" id="KW-1185">Reference proteome</keyword>
<dbReference type="GO" id="GO:0003676">
    <property type="term" value="F:nucleic acid binding"/>
    <property type="evidence" value="ECO:0007669"/>
    <property type="project" value="InterPro"/>
</dbReference>
<dbReference type="EMBL" id="JALBWM010000059">
    <property type="protein sequence ID" value="MCO1335337.1"/>
    <property type="molecule type" value="Genomic_DNA"/>
</dbReference>
<proteinExistence type="predicted"/>